<keyword evidence="2" id="KW-0812">Transmembrane</keyword>
<reference evidence="4 5" key="1">
    <citation type="submission" date="2006-10" db="EMBL/GenBank/DDBJ databases">
        <title>Complete sequence of chromosome of Pelobacter propionicus DSM 2379.</title>
        <authorList>
            <consortium name="US DOE Joint Genome Institute"/>
            <person name="Copeland A."/>
            <person name="Lucas S."/>
            <person name="Lapidus A."/>
            <person name="Barry K."/>
            <person name="Detter J.C."/>
            <person name="Glavina del Rio T."/>
            <person name="Hammon N."/>
            <person name="Israni S."/>
            <person name="Dalin E."/>
            <person name="Tice H."/>
            <person name="Pitluck S."/>
            <person name="Saunders E."/>
            <person name="Brettin T."/>
            <person name="Bruce D."/>
            <person name="Han C."/>
            <person name="Tapia R."/>
            <person name="Schmutz J."/>
            <person name="Larimer F."/>
            <person name="Land M."/>
            <person name="Hauser L."/>
            <person name="Kyrpides N."/>
            <person name="Kim E."/>
            <person name="Lovley D."/>
            <person name="Richardson P."/>
        </authorList>
    </citation>
    <scope>NUCLEOTIDE SEQUENCE [LARGE SCALE GENOMIC DNA]</scope>
    <source>
        <strain evidence="5">DSM 2379 / NBRC 103807 / OttBd1</strain>
    </source>
</reference>
<dbReference type="InterPro" id="IPR011621">
    <property type="entry name" value="Metal-dep_PHydrolase_7TM_intra"/>
</dbReference>
<protein>
    <submittedName>
        <fullName evidence="4">Metal dependent phosphohydrolase</fullName>
    </submittedName>
</protein>
<dbReference type="EMBL" id="CP000482">
    <property type="protein sequence ID" value="ABK99641.1"/>
    <property type="molecule type" value="Genomic_DNA"/>
</dbReference>
<dbReference type="Gene3D" id="1.10.3210.10">
    <property type="entry name" value="Hypothetical protein af1432"/>
    <property type="match status" value="1"/>
</dbReference>
<feature type="transmembrane region" description="Helical" evidence="2">
    <location>
        <begin position="415"/>
        <end position="438"/>
    </location>
</feature>
<proteinExistence type="predicted"/>
<feature type="transmembrane region" description="Helical" evidence="2">
    <location>
        <begin position="458"/>
        <end position="476"/>
    </location>
</feature>
<feature type="compositionally biased region" description="Basic and acidic residues" evidence="1">
    <location>
        <begin position="797"/>
        <end position="816"/>
    </location>
</feature>
<accession>A1AQM1</accession>
<keyword evidence="4" id="KW-0378">Hydrolase</keyword>
<evidence type="ECO:0000313" key="4">
    <source>
        <dbReference type="EMBL" id="ABK99641.1"/>
    </source>
</evidence>
<organism evidence="4 5">
    <name type="scientific">Pelobacter propionicus (strain DSM 2379 / NBRC 103807 / OttBd1)</name>
    <dbReference type="NCBI Taxonomy" id="338966"/>
    <lineage>
        <taxon>Bacteria</taxon>
        <taxon>Pseudomonadati</taxon>
        <taxon>Thermodesulfobacteriota</taxon>
        <taxon>Desulfuromonadia</taxon>
        <taxon>Desulfuromonadales</taxon>
        <taxon>Desulfuromonadaceae</taxon>
        <taxon>Pelobacter</taxon>
    </lineage>
</organism>
<dbReference type="GO" id="GO:0016787">
    <property type="term" value="F:hydrolase activity"/>
    <property type="evidence" value="ECO:0007669"/>
    <property type="project" value="UniProtKB-KW"/>
</dbReference>
<dbReference type="HOGENOM" id="CLU_015767_1_2_7"/>
<dbReference type="Pfam" id="PF01966">
    <property type="entry name" value="HD"/>
    <property type="match status" value="1"/>
</dbReference>
<dbReference type="InterPro" id="IPR011624">
    <property type="entry name" value="Metal-dep_PHydrolase_7TM_extra"/>
</dbReference>
<dbReference type="InterPro" id="IPR006675">
    <property type="entry name" value="HDIG_dom"/>
</dbReference>
<feature type="domain" description="HD/PDEase" evidence="3">
    <location>
        <begin position="542"/>
        <end position="701"/>
    </location>
</feature>
<evidence type="ECO:0000256" key="1">
    <source>
        <dbReference type="SAM" id="MobiDB-lite"/>
    </source>
</evidence>
<feature type="region of interest" description="Disordered" evidence="1">
    <location>
        <begin position="761"/>
        <end position="816"/>
    </location>
</feature>
<evidence type="ECO:0000259" key="3">
    <source>
        <dbReference type="SMART" id="SM00471"/>
    </source>
</evidence>
<name>A1AQM1_PELPD</name>
<feature type="compositionally biased region" description="Polar residues" evidence="1">
    <location>
        <begin position="771"/>
        <end position="780"/>
    </location>
</feature>
<dbReference type="STRING" id="338966.Ppro_2033"/>
<feature type="transmembrane region" description="Helical" evidence="2">
    <location>
        <begin position="320"/>
        <end position="336"/>
    </location>
</feature>
<dbReference type="NCBIfam" id="TIGR00277">
    <property type="entry name" value="HDIG"/>
    <property type="match status" value="1"/>
</dbReference>
<gene>
    <name evidence="4" type="ordered locus">Ppro_2033</name>
</gene>
<dbReference type="InterPro" id="IPR006674">
    <property type="entry name" value="HD_domain"/>
</dbReference>
<dbReference type="InterPro" id="IPR052722">
    <property type="entry name" value="PgpH_phosphodiesterase"/>
</dbReference>
<dbReference type="eggNOG" id="COG1480">
    <property type="taxonomic scope" value="Bacteria"/>
</dbReference>
<dbReference type="PANTHER" id="PTHR36442">
    <property type="entry name" value="CYCLIC-DI-AMP PHOSPHODIESTERASE PGPH"/>
    <property type="match status" value="1"/>
</dbReference>
<dbReference type="PANTHER" id="PTHR36442:SF1">
    <property type="entry name" value="CYCLIC-DI-AMP PHOSPHODIESTERASE PGPH"/>
    <property type="match status" value="1"/>
</dbReference>
<dbReference type="Pfam" id="PF07697">
    <property type="entry name" value="7TMR-HDED"/>
    <property type="match status" value="1"/>
</dbReference>
<dbReference type="AlphaFoldDB" id="A1AQM1"/>
<feature type="transmembrane region" description="Helical" evidence="2">
    <location>
        <begin position="488"/>
        <end position="513"/>
    </location>
</feature>
<keyword evidence="2" id="KW-0472">Membrane</keyword>
<feature type="transmembrane region" description="Helical" evidence="2">
    <location>
        <begin position="356"/>
        <end position="379"/>
    </location>
</feature>
<feature type="transmembrane region" description="Helical" evidence="2">
    <location>
        <begin position="391"/>
        <end position="408"/>
    </location>
</feature>
<dbReference type="Pfam" id="PF07698">
    <property type="entry name" value="7TM-7TMR_HD"/>
    <property type="match status" value="1"/>
</dbReference>
<evidence type="ECO:0000256" key="2">
    <source>
        <dbReference type="SAM" id="Phobius"/>
    </source>
</evidence>
<dbReference type="SUPFAM" id="SSF109604">
    <property type="entry name" value="HD-domain/PDEase-like"/>
    <property type="match status" value="1"/>
</dbReference>
<dbReference type="SMART" id="SM00471">
    <property type="entry name" value="HDc"/>
    <property type="match status" value="1"/>
</dbReference>
<dbReference type="InterPro" id="IPR003607">
    <property type="entry name" value="HD/PDEase_dom"/>
</dbReference>
<dbReference type="RefSeq" id="WP_011735907.1">
    <property type="nucleotide sequence ID" value="NC_008609.1"/>
</dbReference>
<dbReference type="CDD" id="cd00077">
    <property type="entry name" value="HDc"/>
    <property type="match status" value="1"/>
</dbReference>
<dbReference type="Proteomes" id="UP000006732">
    <property type="component" value="Chromosome"/>
</dbReference>
<evidence type="ECO:0000313" key="5">
    <source>
        <dbReference type="Proteomes" id="UP000006732"/>
    </source>
</evidence>
<keyword evidence="5" id="KW-1185">Reference proteome</keyword>
<dbReference type="OrthoDB" id="9806952at2"/>
<dbReference type="KEGG" id="ppd:Ppro_2033"/>
<keyword evidence="2" id="KW-1133">Transmembrane helix</keyword>
<feature type="transmembrane region" description="Helical" evidence="2">
    <location>
        <begin position="43"/>
        <end position="59"/>
    </location>
</feature>
<sequence length="816" mass="91269">MPYQLGNNQEQHTLTYLSKLGTNLIDSIVRRFSNPLTARRNRFILLVLTALLLALIILPKQHFFSFDFRPGDIATSDIRAPQDYLVEDHVLTEQRRREISNSAPIIYNLSDRVPSYLTEKLEQALAVIREKRTSLPHSDMETWRRLLASSLDTELSAAELKALIRIESDKNFLADAARLLDELYQRKIVLDGRVFQTNSRRGIEILDNDGHLIGAGNQSMEYTEITEARGIVAGWRFSGLGKPGDTRHISAVISRILLPNLFYNREASEIRSAAAREAVSPVLFKVQKGEMIVRIGDRITAEQSQKLRTIFQESRSENRLFAAIGTFATILVLLYFPYRFACKNIRKFDPTNKDILLISLLMTGSFLFFKTALLITHNIGPVFPHIETNNYYYLFPFAAGAMIVRIFLNSEVALVYCAILAPLLGIMFENSMFVVIYALLGSIVGAHGIRHCTSRSTVYAAGLKVSVVNLALALSFQTFSNTLFSMQTIYTAIFAVLSGIICAGLVSGFIPIIETLFNYTTDIKLLELANLNSPLLRDLMVRAPGTYHHSVVVGNLVEAAAEAVNANPLLARVSAYYHDVGKASKPLYFIENQGNEYNRHDKLSPSMSALILISHIKEGAELARENRLGQPIINIIRQHHGTALIKFFYDKAKTQAAANGQNVEEKDFRYPGPKPQTREAGIVMLADCVEAASRTLVNPTPDRIQGMVQKLINNIFIDGQLDECELTLKNLHEIARSFNRILNGIFHHRIDYPDPVYKGSSGKKIGFPARQKTQAQQEQGGSARADTVEQPPEEAPDQERPTEKGGGEDLKRLGMS</sequence>